<reference evidence="2 3" key="1">
    <citation type="submission" date="2020-08" db="EMBL/GenBank/DDBJ databases">
        <title>Sequencing the genomes of 1000 actinobacteria strains.</title>
        <authorList>
            <person name="Klenk H.-P."/>
        </authorList>
    </citation>
    <scope>NUCLEOTIDE SEQUENCE [LARGE SCALE GENOMIC DNA]</scope>
    <source>
        <strain evidence="2 3">DSM 45809</strain>
    </source>
</reference>
<feature type="compositionally biased region" description="Basic and acidic residues" evidence="1">
    <location>
        <begin position="102"/>
        <end position="121"/>
    </location>
</feature>
<feature type="region of interest" description="Disordered" evidence="1">
    <location>
        <begin position="1"/>
        <end position="30"/>
    </location>
</feature>
<protein>
    <recommendedName>
        <fullName evidence="4">DUF1203 domain-containing protein</fullName>
    </recommendedName>
</protein>
<evidence type="ECO:0000313" key="2">
    <source>
        <dbReference type="EMBL" id="MBB4744213.1"/>
    </source>
</evidence>
<organism evidence="2 3">
    <name type="scientific">Actinoplanes octamycinicus</name>
    <dbReference type="NCBI Taxonomy" id="135948"/>
    <lineage>
        <taxon>Bacteria</taxon>
        <taxon>Bacillati</taxon>
        <taxon>Actinomycetota</taxon>
        <taxon>Actinomycetes</taxon>
        <taxon>Micromonosporales</taxon>
        <taxon>Micromonosporaceae</taxon>
        <taxon>Actinoplanes</taxon>
    </lineage>
</organism>
<sequence>MSYEIHALPPEILEQARSSADGPAHARSVATGGEPLRCCLRDARAGEELLLFTYEPPLPPSPYREVGAVFAHAVPCAGPQRAADAEPDRTANAGPEQAADAESDRTADSGPDRTADSEPDRTAGGGYPDAWRGRPQVLRAYDARGWIHPSTRVHDGSDPDGALAAVFADPDVVQVHSRNVAYGCFMFVATRSSR</sequence>
<name>A0A7W7MBL0_9ACTN</name>
<dbReference type="AlphaFoldDB" id="A0A7W7MBL0"/>
<dbReference type="Pfam" id="PF06718">
    <property type="entry name" value="DUF1203"/>
    <property type="match status" value="2"/>
</dbReference>
<evidence type="ECO:0008006" key="4">
    <source>
        <dbReference type="Google" id="ProtNLM"/>
    </source>
</evidence>
<keyword evidence="3" id="KW-1185">Reference proteome</keyword>
<dbReference type="EMBL" id="JACHNB010000001">
    <property type="protein sequence ID" value="MBB4744213.1"/>
    <property type="molecule type" value="Genomic_DNA"/>
</dbReference>
<dbReference type="PIRSF" id="PIRSF034110">
    <property type="entry name" value="DUF1203"/>
    <property type="match status" value="1"/>
</dbReference>
<dbReference type="RefSeq" id="WP_239176937.1">
    <property type="nucleotide sequence ID" value="NZ_BAABFG010000005.1"/>
</dbReference>
<feature type="region of interest" description="Disordered" evidence="1">
    <location>
        <begin position="80"/>
        <end position="132"/>
    </location>
</feature>
<accession>A0A7W7MBL0</accession>
<evidence type="ECO:0000313" key="3">
    <source>
        <dbReference type="Proteomes" id="UP000546162"/>
    </source>
</evidence>
<gene>
    <name evidence="2" type="ORF">BJY16_007672</name>
</gene>
<comment type="caution">
    <text evidence="2">The sequence shown here is derived from an EMBL/GenBank/DDBJ whole genome shotgun (WGS) entry which is preliminary data.</text>
</comment>
<evidence type="ECO:0000256" key="1">
    <source>
        <dbReference type="SAM" id="MobiDB-lite"/>
    </source>
</evidence>
<proteinExistence type="predicted"/>
<dbReference type="Proteomes" id="UP000546162">
    <property type="component" value="Unassembled WGS sequence"/>
</dbReference>
<dbReference type="InterPro" id="IPR009593">
    <property type="entry name" value="DUF1203"/>
</dbReference>